<evidence type="ECO:0000313" key="3">
    <source>
        <dbReference type="EMBL" id="CAD7087563.1"/>
    </source>
</evidence>
<dbReference type="PROSITE" id="PS50994">
    <property type="entry name" value="INTEGRASE"/>
    <property type="match status" value="1"/>
</dbReference>
<keyword evidence="4" id="KW-1185">Reference proteome</keyword>
<name>A0A7R8YVQ2_HERIL</name>
<feature type="domain" description="Integrase catalytic" evidence="2">
    <location>
        <begin position="191"/>
        <end position="345"/>
    </location>
</feature>
<dbReference type="InterPro" id="IPR001584">
    <property type="entry name" value="Integrase_cat-core"/>
</dbReference>
<evidence type="ECO:0000313" key="4">
    <source>
        <dbReference type="Proteomes" id="UP000594454"/>
    </source>
</evidence>
<accession>A0A7R8YVQ2</accession>
<dbReference type="AlphaFoldDB" id="A0A7R8YVQ2"/>
<feature type="region of interest" description="Disordered" evidence="1">
    <location>
        <begin position="450"/>
        <end position="475"/>
    </location>
</feature>
<protein>
    <recommendedName>
        <fullName evidence="2">Integrase catalytic domain-containing protein</fullName>
    </recommendedName>
</protein>
<organism evidence="3 4">
    <name type="scientific">Hermetia illucens</name>
    <name type="common">Black soldier fly</name>
    <dbReference type="NCBI Taxonomy" id="343691"/>
    <lineage>
        <taxon>Eukaryota</taxon>
        <taxon>Metazoa</taxon>
        <taxon>Ecdysozoa</taxon>
        <taxon>Arthropoda</taxon>
        <taxon>Hexapoda</taxon>
        <taxon>Insecta</taxon>
        <taxon>Pterygota</taxon>
        <taxon>Neoptera</taxon>
        <taxon>Endopterygota</taxon>
        <taxon>Diptera</taxon>
        <taxon>Brachycera</taxon>
        <taxon>Stratiomyomorpha</taxon>
        <taxon>Stratiomyidae</taxon>
        <taxon>Hermetiinae</taxon>
        <taxon>Hermetia</taxon>
    </lineage>
</organism>
<dbReference type="GO" id="GO:0015074">
    <property type="term" value="P:DNA integration"/>
    <property type="evidence" value="ECO:0007669"/>
    <property type="project" value="InterPro"/>
</dbReference>
<dbReference type="OrthoDB" id="10051381at2759"/>
<dbReference type="EMBL" id="LR899012">
    <property type="protein sequence ID" value="CAD7087563.1"/>
    <property type="molecule type" value="Genomic_DNA"/>
</dbReference>
<gene>
    <name evidence="3" type="ORF">HERILL_LOCUS10263</name>
</gene>
<dbReference type="InterPro" id="IPR025476">
    <property type="entry name" value="Helitron_helicase-like"/>
</dbReference>
<dbReference type="InParanoid" id="A0A7R8YVQ2"/>
<dbReference type="Pfam" id="PF14214">
    <property type="entry name" value="Helitron_like_N"/>
    <property type="match status" value="1"/>
</dbReference>
<dbReference type="Pfam" id="PF17921">
    <property type="entry name" value="Integrase_H2C2"/>
    <property type="match status" value="1"/>
</dbReference>
<dbReference type="GO" id="GO:0003676">
    <property type="term" value="F:nucleic acid binding"/>
    <property type="evidence" value="ECO:0007669"/>
    <property type="project" value="InterPro"/>
</dbReference>
<reference evidence="3 4" key="1">
    <citation type="submission" date="2020-11" db="EMBL/GenBank/DDBJ databases">
        <authorList>
            <person name="Wallbank WR R."/>
            <person name="Pardo Diaz C."/>
            <person name="Kozak K."/>
            <person name="Martin S."/>
            <person name="Jiggins C."/>
            <person name="Moest M."/>
            <person name="Warren A I."/>
            <person name="Generalovic N T."/>
            <person name="Byers J.R.P. K."/>
            <person name="Montejo-Kovacevich G."/>
            <person name="Yen C E."/>
        </authorList>
    </citation>
    <scope>NUCLEOTIDE SEQUENCE [LARGE SCALE GENOMIC DNA]</scope>
</reference>
<evidence type="ECO:0000256" key="1">
    <source>
        <dbReference type="SAM" id="MobiDB-lite"/>
    </source>
</evidence>
<dbReference type="Proteomes" id="UP000594454">
    <property type="component" value="Chromosome 4"/>
</dbReference>
<evidence type="ECO:0000259" key="2">
    <source>
        <dbReference type="PROSITE" id="PS50994"/>
    </source>
</evidence>
<dbReference type="Gene3D" id="3.30.420.10">
    <property type="entry name" value="Ribonuclease H-like superfamily/Ribonuclease H"/>
    <property type="match status" value="1"/>
</dbReference>
<dbReference type="SUPFAM" id="SSF53098">
    <property type="entry name" value="Ribonuclease H-like"/>
    <property type="match status" value="1"/>
</dbReference>
<dbReference type="InterPro" id="IPR036397">
    <property type="entry name" value="RNaseH_sf"/>
</dbReference>
<proteinExistence type="predicted"/>
<sequence>MDIDQISDIATIHSGTEDQHDHIPIKDGIVNIYKTQIIIVERKQKEIQIVNKRRRIFIDQNDINSENAIIDILRRYIPEKGHIGIYCKLNDHQWNVVQQNIINLYSNNNDLKFIKCTQLVIDLINEEQCYDKIREIHENTNHRGITENYAEIKTKFYYNGILKLITKYINNCDICNQIKYDRNPVKPKFLISETPTDINEIIHIDVFTIKKRLFFTTIDKFSKHLYVKETSDKNAITFIQLLRERNANLGKPLKIIADNEFNMVNIKEYLKSENIEIHFTSPKSHTGNSDMNRCHSTLLEHIRTLIKTKPSLNISEQVLKSVEYYNNTIHSTIETKPLNVQYGNIEKSKLLKIITDKKRKWIKYHNKTREPKPEIENGEIYIKNYESERHKDKPKFRKVKVTLDKNGNIFANKTKHNKHQTKIHPSRIKRTKKFNKTQIPVIEKYNTHLTTEQEQRKPAIRNWRSRPSKGGRKEDHNQLIQLIKRVSPRLQNDNYQIVIKADKVPLGEHAGRFNAPTVDEVAVIMVGDPVDKRSIKITRRDNTVSTISDLHRSYDALQYPLIFWQGQDEYHLNIKQYDPNTGDYRNNKVSSMNYYAHRIMVRQHQDNYILRYRQLFHQYIVDMYAKVESERLRFLRLNQAKLRSEEYIHLRDAVAGNIDGNLNPNDIGNAFILPSSYIGSPRNMQEYIQDAMTYVRHYGRPDLFITFTCNPNWEEIQTLLLPGQQAIHRHDLTARVFKQKLKSLIDFIVKYSIFGITRCWLYTIEWQKRAKDRLTKNIVHRLVLN</sequence>
<dbReference type="PANTHER" id="PTHR45786">
    <property type="entry name" value="DNA BINDING PROTEIN-LIKE"/>
    <property type="match status" value="1"/>
</dbReference>
<dbReference type="PANTHER" id="PTHR45786:SF74">
    <property type="entry name" value="ATP-DEPENDENT DNA HELICASE"/>
    <property type="match status" value="1"/>
</dbReference>
<dbReference type="Gene3D" id="1.10.340.70">
    <property type="match status" value="1"/>
</dbReference>
<dbReference type="InterPro" id="IPR041588">
    <property type="entry name" value="Integrase_H2C2"/>
</dbReference>
<dbReference type="InterPro" id="IPR012337">
    <property type="entry name" value="RNaseH-like_sf"/>
</dbReference>